<dbReference type="InterPro" id="IPR029058">
    <property type="entry name" value="AB_hydrolase_fold"/>
</dbReference>
<dbReference type="RefSeq" id="WP_187257260.1">
    <property type="nucleotide sequence ID" value="NZ_JBHULF010000007.1"/>
</dbReference>
<dbReference type="Gene3D" id="2.120.10.30">
    <property type="entry name" value="TolB, C-terminal domain"/>
    <property type="match status" value="2"/>
</dbReference>
<feature type="domain" description="Peptidase S9 prolyl oligopeptidase catalytic" evidence="3">
    <location>
        <begin position="510"/>
        <end position="714"/>
    </location>
</feature>
<sequence length="717" mass="79773">MKSLFFPLLFCTLLAQGQSPVKNGQTPVLLTDMLRIRQPGGLQLSPDGTKAYFTLTSIEAEADKTWEYQYRTQIWTVSTDGQSAPRQLTSSKEGASQLAVSPDGQQIVFVRNTDGKPQLYLLPLAGGEAIQLTRSRYGAASPKWSPDGRQLAFVSSIPLTELANDTALNPDKQVPEWSIEKPGFGSNAFILKNNQKADPDGSLDEVRAWLSKNEQDKKAKVITRLQFQGESATNGELARSHVFIISAQGGAIARQVTKGFQSYSNPQFLSAGQLLVEGEMTDNTHPDRNLSSALYRVNTDGSGFKLLLGKKDYRYFGATVSPSGKWIALQHSATGFVTVPALAIMPAGGSEKDLTDIPFDRNKGGLTWKGDDMLYAITQSNGGAILLQYDLKTKKQQVLGSTDEGISSIDIAANRLVYVKTMVSNPFEVYTADLYAKNEKTLTGFNREWLAAKSLSLPTKHSFINEKGMTIEYWVMKPANYTPGKKFPLLLQIHGGPSAMWGPGESSMWHEFQYWSSKGYGVVYSNPRGSGGYGYDFLRANVNDWGKGPMQDVLTALDKTVAEGWGDTSRLFVTGGSYAGYLVGYILGHDKRFRAACSQRGVYDLRTFFGEGNAWRLVPNYFGGYPWESRVLETLERESPINYVENITTPYIIFHGENDLRTGVIQSEQIYKSLKVLGRPVEYVRHPGATHEITRSGNNRQRMDQMLRTWEFFERFR</sequence>
<name>A0ABR7MBK7_9BACT</name>
<dbReference type="PANTHER" id="PTHR42776">
    <property type="entry name" value="SERINE PEPTIDASE S9 FAMILY MEMBER"/>
    <property type="match status" value="1"/>
</dbReference>
<dbReference type="PANTHER" id="PTHR42776:SF27">
    <property type="entry name" value="DIPEPTIDYL PEPTIDASE FAMILY MEMBER 6"/>
    <property type="match status" value="1"/>
</dbReference>
<dbReference type="SUPFAM" id="SSF53474">
    <property type="entry name" value="alpha/beta-Hydrolases"/>
    <property type="match status" value="1"/>
</dbReference>
<evidence type="ECO:0000256" key="2">
    <source>
        <dbReference type="ARBA" id="ARBA00022825"/>
    </source>
</evidence>
<protein>
    <submittedName>
        <fullName evidence="4">Peptidase S9</fullName>
    </submittedName>
</protein>
<dbReference type="EMBL" id="MBUA01000023">
    <property type="protein sequence ID" value="MBC6491948.1"/>
    <property type="molecule type" value="Genomic_DNA"/>
</dbReference>
<accession>A0ABR7MBK7</accession>
<dbReference type="Gene3D" id="3.40.50.1820">
    <property type="entry name" value="alpha/beta hydrolase"/>
    <property type="match status" value="1"/>
</dbReference>
<keyword evidence="2" id="KW-0645">Protease</keyword>
<reference evidence="4 5" key="1">
    <citation type="submission" date="2016-07" db="EMBL/GenBank/DDBJ databases">
        <title>Genome analysis of Flavihumibacter stibioxidans YS-17.</title>
        <authorList>
            <person name="Shi K."/>
            <person name="Han Y."/>
            <person name="Wang G."/>
        </authorList>
    </citation>
    <scope>NUCLEOTIDE SEQUENCE [LARGE SCALE GENOMIC DNA]</scope>
    <source>
        <strain evidence="4 5">YS-17</strain>
    </source>
</reference>
<dbReference type="SUPFAM" id="SSF69304">
    <property type="entry name" value="Tricorn protease N-terminal domain"/>
    <property type="match status" value="1"/>
</dbReference>
<dbReference type="InterPro" id="IPR011042">
    <property type="entry name" value="6-blade_b-propeller_TolB-like"/>
</dbReference>
<evidence type="ECO:0000313" key="4">
    <source>
        <dbReference type="EMBL" id="MBC6491948.1"/>
    </source>
</evidence>
<gene>
    <name evidence="4" type="ORF">BC349_12870</name>
</gene>
<keyword evidence="2" id="KW-0720">Serine protease</keyword>
<dbReference type="Proteomes" id="UP000765802">
    <property type="component" value="Unassembled WGS sequence"/>
</dbReference>
<dbReference type="InterPro" id="IPR011659">
    <property type="entry name" value="WD40"/>
</dbReference>
<evidence type="ECO:0000313" key="5">
    <source>
        <dbReference type="Proteomes" id="UP000765802"/>
    </source>
</evidence>
<keyword evidence="1" id="KW-0378">Hydrolase</keyword>
<dbReference type="Pfam" id="PF00326">
    <property type="entry name" value="Peptidase_S9"/>
    <property type="match status" value="1"/>
</dbReference>
<evidence type="ECO:0000259" key="3">
    <source>
        <dbReference type="Pfam" id="PF00326"/>
    </source>
</evidence>
<dbReference type="Pfam" id="PF07676">
    <property type="entry name" value="PD40"/>
    <property type="match status" value="2"/>
</dbReference>
<comment type="caution">
    <text evidence="4">The sequence shown here is derived from an EMBL/GenBank/DDBJ whole genome shotgun (WGS) entry which is preliminary data.</text>
</comment>
<organism evidence="4 5">
    <name type="scientific">Flavihumibacter stibioxidans</name>
    <dbReference type="NCBI Taxonomy" id="1834163"/>
    <lineage>
        <taxon>Bacteria</taxon>
        <taxon>Pseudomonadati</taxon>
        <taxon>Bacteroidota</taxon>
        <taxon>Chitinophagia</taxon>
        <taxon>Chitinophagales</taxon>
        <taxon>Chitinophagaceae</taxon>
        <taxon>Flavihumibacter</taxon>
    </lineage>
</organism>
<proteinExistence type="predicted"/>
<keyword evidence="5" id="KW-1185">Reference proteome</keyword>
<dbReference type="InterPro" id="IPR001375">
    <property type="entry name" value="Peptidase_S9_cat"/>
</dbReference>
<evidence type="ECO:0000256" key="1">
    <source>
        <dbReference type="ARBA" id="ARBA00022801"/>
    </source>
</evidence>